<dbReference type="Pfam" id="PF00005">
    <property type="entry name" value="ABC_tran"/>
    <property type="match status" value="1"/>
</dbReference>
<dbReference type="PANTHER" id="PTHR43158">
    <property type="entry name" value="SKFA PEPTIDE EXPORT ATP-BINDING PROTEIN SKFE"/>
    <property type="match status" value="1"/>
</dbReference>
<evidence type="ECO:0000256" key="1">
    <source>
        <dbReference type="ARBA" id="ARBA00022741"/>
    </source>
</evidence>
<dbReference type="RefSeq" id="WP_192461298.1">
    <property type="nucleotide sequence ID" value="NZ_JACYFJ010000001.1"/>
</dbReference>
<proteinExistence type="predicted"/>
<organism evidence="4 5">
    <name type="scientific">Euzebyella saccharophila</name>
    <dbReference type="NCBI Taxonomy" id="679664"/>
    <lineage>
        <taxon>Bacteria</taxon>
        <taxon>Pseudomonadati</taxon>
        <taxon>Bacteroidota</taxon>
        <taxon>Flavobacteriia</taxon>
        <taxon>Flavobacteriales</taxon>
        <taxon>Flavobacteriaceae</taxon>
        <taxon>Euzebyella</taxon>
    </lineage>
</organism>
<dbReference type="Gene3D" id="3.40.50.300">
    <property type="entry name" value="P-loop containing nucleotide triphosphate hydrolases"/>
    <property type="match status" value="1"/>
</dbReference>
<dbReference type="InterPro" id="IPR003593">
    <property type="entry name" value="AAA+_ATPase"/>
</dbReference>
<dbReference type="SMART" id="SM00382">
    <property type="entry name" value="AAA"/>
    <property type="match status" value="1"/>
</dbReference>
<feature type="domain" description="ABC transporter" evidence="3">
    <location>
        <begin position="4"/>
        <end position="223"/>
    </location>
</feature>
<name>A0ABV8JMD7_9FLAO</name>
<dbReference type="InterPro" id="IPR027417">
    <property type="entry name" value="P-loop_NTPase"/>
</dbReference>
<evidence type="ECO:0000313" key="5">
    <source>
        <dbReference type="Proteomes" id="UP001595814"/>
    </source>
</evidence>
<accession>A0ABV8JMD7</accession>
<gene>
    <name evidence="4" type="ORF">ACFOUT_03650</name>
</gene>
<sequence>MNILHIDSLTKSYGDKIILSDIFLSCGIGQIKGLIGRNGSGKSTLLKIVFGTESANTKFIRVGEKIVRNVTDGRGLINYLPQDHFLPNNVKIKTIINLFLDKENREVLFANEHLKPLLNKKNQELSGGERRIIEILLIIHSNAQFVLLDEPFNGVSPIIRDYIIEYIKKRKSSKGFIITDHDFENVIGLADKIIFLDNGYLRELKDKKELVELGYIKKTTYNTGNRCASP</sequence>
<evidence type="ECO:0000259" key="3">
    <source>
        <dbReference type="PROSITE" id="PS50893"/>
    </source>
</evidence>
<comment type="caution">
    <text evidence="4">The sequence shown here is derived from an EMBL/GenBank/DDBJ whole genome shotgun (WGS) entry which is preliminary data.</text>
</comment>
<keyword evidence="2 4" id="KW-0067">ATP-binding</keyword>
<dbReference type="EMBL" id="JBHSAW010000004">
    <property type="protein sequence ID" value="MFC4094953.1"/>
    <property type="molecule type" value="Genomic_DNA"/>
</dbReference>
<dbReference type="GO" id="GO:0005524">
    <property type="term" value="F:ATP binding"/>
    <property type="evidence" value="ECO:0007669"/>
    <property type="project" value="UniProtKB-KW"/>
</dbReference>
<evidence type="ECO:0000256" key="2">
    <source>
        <dbReference type="ARBA" id="ARBA00022840"/>
    </source>
</evidence>
<reference evidence="5" key="1">
    <citation type="journal article" date="2019" name="Int. J. Syst. Evol. Microbiol.">
        <title>The Global Catalogue of Microorganisms (GCM) 10K type strain sequencing project: providing services to taxonomists for standard genome sequencing and annotation.</title>
        <authorList>
            <consortium name="The Broad Institute Genomics Platform"/>
            <consortium name="The Broad Institute Genome Sequencing Center for Infectious Disease"/>
            <person name="Wu L."/>
            <person name="Ma J."/>
        </authorList>
    </citation>
    <scope>NUCLEOTIDE SEQUENCE [LARGE SCALE GENOMIC DNA]</scope>
    <source>
        <strain evidence="5">CECT 7477</strain>
    </source>
</reference>
<evidence type="ECO:0000313" key="4">
    <source>
        <dbReference type="EMBL" id="MFC4094953.1"/>
    </source>
</evidence>
<dbReference type="SUPFAM" id="SSF52540">
    <property type="entry name" value="P-loop containing nucleoside triphosphate hydrolases"/>
    <property type="match status" value="1"/>
</dbReference>
<keyword evidence="5" id="KW-1185">Reference proteome</keyword>
<dbReference type="PANTHER" id="PTHR43158:SF1">
    <property type="entry name" value="ABC TRANSPORTER, ATP-BINDING PROTEIN"/>
    <property type="match status" value="1"/>
</dbReference>
<protein>
    <submittedName>
        <fullName evidence="4">ATP-binding cassette domain-containing protein</fullName>
    </submittedName>
</protein>
<dbReference type="Proteomes" id="UP001595814">
    <property type="component" value="Unassembled WGS sequence"/>
</dbReference>
<dbReference type="PROSITE" id="PS50893">
    <property type="entry name" value="ABC_TRANSPORTER_2"/>
    <property type="match status" value="1"/>
</dbReference>
<keyword evidence="1" id="KW-0547">Nucleotide-binding</keyword>
<dbReference type="InterPro" id="IPR003439">
    <property type="entry name" value="ABC_transporter-like_ATP-bd"/>
</dbReference>